<comment type="caution">
    <text evidence="1">The sequence shown here is derived from an EMBL/GenBank/DDBJ whole genome shotgun (WGS) entry which is preliminary data.</text>
</comment>
<gene>
    <name evidence="1" type="ORF">V6N12_066997</name>
</gene>
<evidence type="ECO:0000313" key="2">
    <source>
        <dbReference type="Proteomes" id="UP001472677"/>
    </source>
</evidence>
<organism evidence="1 2">
    <name type="scientific">Hibiscus sabdariffa</name>
    <name type="common">roselle</name>
    <dbReference type="NCBI Taxonomy" id="183260"/>
    <lineage>
        <taxon>Eukaryota</taxon>
        <taxon>Viridiplantae</taxon>
        <taxon>Streptophyta</taxon>
        <taxon>Embryophyta</taxon>
        <taxon>Tracheophyta</taxon>
        <taxon>Spermatophyta</taxon>
        <taxon>Magnoliopsida</taxon>
        <taxon>eudicotyledons</taxon>
        <taxon>Gunneridae</taxon>
        <taxon>Pentapetalae</taxon>
        <taxon>rosids</taxon>
        <taxon>malvids</taxon>
        <taxon>Malvales</taxon>
        <taxon>Malvaceae</taxon>
        <taxon>Malvoideae</taxon>
        <taxon>Hibiscus</taxon>
    </lineage>
</organism>
<keyword evidence="2" id="KW-1185">Reference proteome</keyword>
<dbReference type="Proteomes" id="UP001472677">
    <property type="component" value="Unassembled WGS sequence"/>
</dbReference>
<protein>
    <recommendedName>
        <fullName evidence="3">Reverse transcriptase</fullName>
    </recommendedName>
</protein>
<evidence type="ECO:0000313" key="1">
    <source>
        <dbReference type="EMBL" id="KAK8507662.1"/>
    </source>
</evidence>
<dbReference type="EMBL" id="JBBPBM010000106">
    <property type="protein sequence ID" value="KAK8507662.1"/>
    <property type="molecule type" value="Genomic_DNA"/>
</dbReference>
<sequence>MELNSCKSELRNILNRDEQYGRQRSRVHWLKERDHNSSFFHQFYTDLFRSNNGSTSNTILDAIETCITLEMNTELCSGFTAEEVKRAFFQIHPQKAPGLDGFLTSFFPVFGI</sequence>
<reference evidence="1 2" key="1">
    <citation type="journal article" date="2024" name="G3 (Bethesda)">
        <title>Genome assembly of Hibiscus sabdariffa L. provides insights into metabolisms of medicinal natural products.</title>
        <authorList>
            <person name="Kim T."/>
        </authorList>
    </citation>
    <scope>NUCLEOTIDE SEQUENCE [LARGE SCALE GENOMIC DNA]</scope>
    <source>
        <strain evidence="1">TK-2024</strain>
        <tissue evidence="1">Old leaves</tissue>
    </source>
</reference>
<accession>A0ABR2BKI4</accession>
<evidence type="ECO:0008006" key="3">
    <source>
        <dbReference type="Google" id="ProtNLM"/>
    </source>
</evidence>
<proteinExistence type="predicted"/>
<name>A0ABR2BKI4_9ROSI</name>